<sequence length="121" mass="13709">MFKFIEVPEGLQLTLTDEAKLRQEFPNLDVNLYEAMEYCDFAPEGKKADDWSDISGSIGHAAIGHGIVELSIGELGYLENIPTCMFENPQIKPDDILKELAKHGKLLFTPFEFSYHMPTEK</sequence>
<dbReference type="RefSeq" id="WP_092099545.1">
    <property type="nucleotide sequence ID" value="NZ_FOOT01000002.1"/>
</dbReference>
<evidence type="ECO:0000313" key="1">
    <source>
        <dbReference type="EMBL" id="SFG29582.1"/>
    </source>
</evidence>
<dbReference type="Proteomes" id="UP000198724">
    <property type="component" value="Unassembled WGS sequence"/>
</dbReference>
<dbReference type="STRING" id="1436961.SAMN05421739_10256"/>
<protein>
    <submittedName>
        <fullName evidence="1">Uncharacterized protein</fullName>
    </submittedName>
</protein>
<dbReference type="EMBL" id="FOOT01000002">
    <property type="protein sequence ID" value="SFG29582.1"/>
    <property type="molecule type" value="Genomic_DNA"/>
</dbReference>
<proteinExistence type="predicted"/>
<gene>
    <name evidence="1" type="ORF">SAMN05421739_10256</name>
</gene>
<accession>A0A1I2QMA8</accession>
<name>A0A1I2QMA8_9BACT</name>
<organism evidence="1 2">
    <name type="scientific">Pontibacter chinhatensis</name>
    <dbReference type="NCBI Taxonomy" id="1436961"/>
    <lineage>
        <taxon>Bacteria</taxon>
        <taxon>Pseudomonadati</taxon>
        <taxon>Bacteroidota</taxon>
        <taxon>Cytophagia</taxon>
        <taxon>Cytophagales</taxon>
        <taxon>Hymenobacteraceae</taxon>
        <taxon>Pontibacter</taxon>
    </lineage>
</organism>
<reference evidence="2" key="1">
    <citation type="submission" date="2016-10" db="EMBL/GenBank/DDBJ databases">
        <authorList>
            <person name="Varghese N."/>
            <person name="Submissions S."/>
        </authorList>
    </citation>
    <scope>NUCLEOTIDE SEQUENCE [LARGE SCALE GENOMIC DNA]</scope>
    <source>
        <strain evidence="2">LP51</strain>
    </source>
</reference>
<dbReference type="AlphaFoldDB" id="A0A1I2QMA8"/>
<keyword evidence="2" id="KW-1185">Reference proteome</keyword>
<evidence type="ECO:0000313" key="2">
    <source>
        <dbReference type="Proteomes" id="UP000198724"/>
    </source>
</evidence>